<evidence type="ECO:0000259" key="2">
    <source>
        <dbReference type="Pfam" id="PF08327"/>
    </source>
</evidence>
<evidence type="ECO:0000256" key="1">
    <source>
        <dbReference type="ARBA" id="ARBA00006817"/>
    </source>
</evidence>
<sequence length="149" mass="16957">MAKIIKHQLFFPHPPAVVWEYLTNAELITLWLMKNDFLPVLGHEFQFRINPMPQFNFDGIVHCKVLAIEPCRALSYSWNWGPGNGELTESEVNWTLTEKDNGTELDLVHRGFKGVGFMPMVDAMDTGWLQNMHKILKALNATTDGTAKA</sequence>
<comment type="caution">
    <text evidence="3">The sequence shown here is derived from an EMBL/GenBank/DDBJ whole genome shotgun (WGS) entry which is preliminary data.</text>
</comment>
<evidence type="ECO:0000313" key="3">
    <source>
        <dbReference type="EMBL" id="GAA3975091.1"/>
    </source>
</evidence>
<feature type="domain" description="Activator of Hsp90 ATPase homologue 1/2-like C-terminal" evidence="2">
    <location>
        <begin position="13"/>
        <end position="138"/>
    </location>
</feature>
<protein>
    <submittedName>
        <fullName evidence="3">SRPBCC domain-containing protein</fullName>
    </submittedName>
</protein>
<dbReference type="RefSeq" id="WP_259087657.1">
    <property type="nucleotide sequence ID" value="NZ_BAAAZC010000019.1"/>
</dbReference>
<dbReference type="CDD" id="cd07814">
    <property type="entry name" value="SRPBCC_CalC_Aha1-like"/>
    <property type="match status" value="1"/>
</dbReference>
<dbReference type="InterPro" id="IPR013538">
    <property type="entry name" value="ASHA1/2-like_C"/>
</dbReference>
<reference evidence="4" key="1">
    <citation type="journal article" date="2019" name="Int. J. Syst. Evol. Microbiol.">
        <title>The Global Catalogue of Microorganisms (GCM) 10K type strain sequencing project: providing services to taxonomists for standard genome sequencing and annotation.</title>
        <authorList>
            <consortium name="The Broad Institute Genomics Platform"/>
            <consortium name="The Broad Institute Genome Sequencing Center for Infectious Disease"/>
            <person name="Wu L."/>
            <person name="Ma J."/>
        </authorList>
    </citation>
    <scope>NUCLEOTIDE SEQUENCE [LARGE SCALE GENOMIC DNA]</scope>
    <source>
        <strain evidence="4">JCM 16601</strain>
    </source>
</reference>
<gene>
    <name evidence="3" type="ORF">GCM10022210_26890</name>
</gene>
<keyword evidence="4" id="KW-1185">Reference proteome</keyword>
<dbReference type="SUPFAM" id="SSF55961">
    <property type="entry name" value="Bet v1-like"/>
    <property type="match status" value="1"/>
</dbReference>
<dbReference type="InterPro" id="IPR023393">
    <property type="entry name" value="START-like_dom_sf"/>
</dbReference>
<organism evidence="3 4">
    <name type="scientific">Mucilaginibacter dorajii</name>
    <dbReference type="NCBI Taxonomy" id="692994"/>
    <lineage>
        <taxon>Bacteria</taxon>
        <taxon>Pseudomonadati</taxon>
        <taxon>Bacteroidota</taxon>
        <taxon>Sphingobacteriia</taxon>
        <taxon>Sphingobacteriales</taxon>
        <taxon>Sphingobacteriaceae</taxon>
        <taxon>Mucilaginibacter</taxon>
    </lineage>
</organism>
<dbReference type="Gene3D" id="3.30.530.20">
    <property type="match status" value="1"/>
</dbReference>
<dbReference type="Pfam" id="PF08327">
    <property type="entry name" value="AHSA1"/>
    <property type="match status" value="1"/>
</dbReference>
<comment type="similarity">
    <text evidence="1">Belongs to the AHA1 family.</text>
</comment>
<dbReference type="EMBL" id="BAAAZC010000019">
    <property type="protein sequence ID" value="GAA3975091.1"/>
    <property type="molecule type" value="Genomic_DNA"/>
</dbReference>
<evidence type="ECO:0000313" key="4">
    <source>
        <dbReference type="Proteomes" id="UP001500742"/>
    </source>
</evidence>
<accession>A0ABP7Q1U0</accession>
<dbReference type="Proteomes" id="UP001500742">
    <property type="component" value="Unassembled WGS sequence"/>
</dbReference>
<proteinExistence type="inferred from homology"/>
<name>A0ABP7Q1U0_9SPHI</name>